<proteinExistence type="predicted"/>
<dbReference type="STRING" id="490629.SAMN05216266_1533"/>
<dbReference type="InterPro" id="IPR036890">
    <property type="entry name" value="HATPase_C_sf"/>
</dbReference>
<dbReference type="CDD" id="cd16936">
    <property type="entry name" value="HATPase_RsbW-like"/>
    <property type="match status" value="1"/>
</dbReference>
<dbReference type="InterPro" id="IPR050267">
    <property type="entry name" value="Anti-sigma-factor_SerPK"/>
</dbReference>
<dbReference type="AlphaFoldDB" id="A0A1I1CSD9"/>
<dbReference type="SUPFAM" id="SSF55874">
    <property type="entry name" value="ATPase domain of HSP90 chaperone/DNA topoisomerase II/histidine kinase"/>
    <property type="match status" value="1"/>
</dbReference>
<reference evidence="4" key="1">
    <citation type="submission" date="2016-10" db="EMBL/GenBank/DDBJ databases">
        <authorList>
            <person name="Varghese N."/>
            <person name="Submissions S."/>
        </authorList>
    </citation>
    <scope>NUCLEOTIDE SEQUENCE [LARGE SCALE GENOMIC DNA]</scope>
    <source>
        <strain evidence="4">CGMCC 4.3568</strain>
    </source>
</reference>
<accession>A0A1I1CSD9</accession>
<dbReference type="Gene3D" id="3.30.565.10">
    <property type="entry name" value="Histidine kinase-like ATPase, C-terminal domain"/>
    <property type="match status" value="1"/>
</dbReference>
<sequence>MSVEDAPEPLTLDLPGSVEVPLLVQVRQWAGSALNDLAEDHLNAVLLVCTELLTNAYDHADGSSQLRLRRNRVPCWVLIEVDDGVVEHQPVVGRSRLGDLRGRGLILVDKLSEDWGVRTHEAGKTVWARVSCEDVSRGISRCPEPSE</sequence>
<evidence type="ECO:0000256" key="1">
    <source>
        <dbReference type="ARBA" id="ARBA00022527"/>
    </source>
</evidence>
<evidence type="ECO:0000259" key="2">
    <source>
        <dbReference type="Pfam" id="PF13581"/>
    </source>
</evidence>
<dbReference type="PANTHER" id="PTHR35526">
    <property type="entry name" value="ANTI-SIGMA-F FACTOR RSBW-RELATED"/>
    <property type="match status" value="1"/>
</dbReference>
<keyword evidence="4" id="KW-1185">Reference proteome</keyword>
<evidence type="ECO:0000313" key="4">
    <source>
        <dbReference type="Proteomes" id="UP000243799"/>
    </source>
</evidence>
<name>A0A1I1CSD9_9PSEU</name>
<keyword evidence="1" id="KW-0723">Serine/threonine-protein kinase</keyword>
<evidence type="ECO:0000313" key="3">
    <source>
        <dbReference type="EMBL" id="SFB65002.1"/>
    </source>
</evidence>
<dbReference type="Proteomes" id="UP000243799">
    <property type="component" value="Unassembled WGS sequence"/>
</dbReference>
<feature type="domain" description="Histidine kinase/HSP90-like ATPase" evidence="2">
    <location>
        <begin position="23"/>
        <end position="129"/>
    </location>
</feature>
<keyword evidence="3" id="KW-0808">Transferase</keyword>
<organism evidence="3 4">
    <name type="scientific">Amycolatopsis marina</name>
    <dbReference type="NCBI Taxonomy" id="490629"/>
    <lineage>
        <taxon>Bacteria</taxon>
        <taxon>Bacillati</taxon>
        <taxon>Actinomycetota</taxon>
        <taxon>Actinomycetes</taxon>
        <taxon>Pseudonocardiales</taxon>
        <taxon>Pseudonocardiaceae</taxon>
        <taxon>Amycolatopsis</taxon>
    </lineage>
</organism>
<gene>
    <name evidence="3" type="ORF">SAMN05216266_1533</name>
</gene>
<protein>
    <submittedName>
        <fullName evidence="3">Histidine kinase-like ATPase domain-containing protein</fullName>
    </submittedName>
</protein>
<dbReference type="PANTHER" id="PTHR35526:SF3">
    <property type="entry name" value="ANTI-SIGMA-F FACTOR RSBW"/>
    <property type="match status" value="1"/>
</dbReference>
<dbReference type="GO" id="GO:0004674">
    <property type="term" value="F:protein serine/threonine kinase activity"/>
    <property type="evidence" value="ECO:0007669"/>
    <property type="project" value="UniProtKB-KW"/>
</dbReference>
<dbReference type="EMBL" id="FOKG01000053">
    <property type="protein sequence ID" value="SFB65002.1"/>
    <property type="molecule type" value="Genomic_DNA"/>
</dbReference>
<dbReference type="Pfam" id="PF13581">
    <property type="entry name" value="HATPase_c_2"/>
    <property type="match status" value="1"/>
</dbReference>
<keyword evidence="3" id="KW-0418">Kinase</keyword>
<dbReference type="RefSeq" id="WP_342741757.1">
    <property type="nucleotide sequence ID" value="NZ_FOKG01000053.1"/>
</dbReference>
<dbReference type="InterPro" id="IPR003594">
    <property type="entry name" value="HATPase_dom"/>
</dbReference>